<comment type="similarity">
    <text evidence="1 2">Belongs to the cytochrome P450 family.</text>
</comment>
<keyword evidence="4" id="KW-1185">Reference proteome</keyword>
<evidence type="ECO:0000313" key="3">
    <source>
        <dbReference type="EMBL" id="MFC4331061.1"/>
    </source>
</evidence>
<dbReference type="Gene3D" id="1.10.630.10">
    <property type="entry name" value="Cytochrome P450"/>
    <property type="match status" value="1"/>
</dbReference>
<dbReference type="PANTHER" id="PTHR46696:SF4">
    <property type="entry name" value="BIOTIN BIOSYNTHESIS CYTOCHROME P450"/>
    <property type="match status" value="1"/>
</dbReference>
<dbReference type="InterPro" id="IPR036396">
    <property type="entry name" value="Cyt_P450_sf"/>
</dbReference>
<accession>A0ABV8TKZ0</accession>
<gene>
    <name evidence="3" type="ORF">ACFPC0_25435</name>
</gene>
<dbReference type="RefSeq" id="WP_381742201.1">
    <property type="nucleotide sequence ID" value="NZ_JBHSDP010000024.1"/>
</dbReference>
<evidence type="ECO:0000256" key="2">
    <source>
        <dbReference type="RuleBase" id="RU000461"/>
    </source>
</evidence>
<dbReference type="Pfam" id="PF00067">
    <property type="entry name" value="p450"/>
    <property type="match status" value="1"/>
</dbReference>
<evidence type="ECO:0000313" key="4">
    <source>
        <dbReference type="Proteomes" id="UP001595824"/>
    </source>
</evidence>
<sequence length="420" mass="46909">MTAVAGTDGRTVDRRAVISVLRRLRSPQGQTDPLPLWAELRAMGDVVPAPWGGYLVTGFEACSQVLRGRTWLVPDLAWQDRLPDPGRWQAPATREMSHALSRLNAPAHTCRRRSLGNLFDRQTLAAMQPDIEGHVAALLDVLAERLRTHGEADLVTCAAELLPVRTVGHWLGIPAEHHARILDFTHRQVHAQELLPTAKQLAVSAEATAEMRVFFTDLIRQRRARPGNDVLSGWIRHWDAQLPDDRAEADRVLYYLVMFITIASLETTATLLSVAVRLLLAEPGRWEWLRERPEHIDDAIDEALRYDPPIHINSRVAGEDTVLAGVPVARDTMVHVLYGAANHDPRRNPDPSVFDILRGGQHLTFGGGAHYCLGAALARLEARTFLRQLLNRFPALKLADGPVYAPRMVFRRVTSLRVTT</sequence>
<keyword evidence="2" id="KW-0560">Oxidoreductase</keyword>
<dbReference type="PROSITE" id="PS00086">
    <property type="entry name" value="CYTOCHROME_P450"/>
    <property type="match status" value="1"/>
</dbReference>
<dbReference type="InterPro" id="IPR001128">
    <property type="entry name" value="Cyt_P450"/>
</dbReference>
<dbReference type="Proteomes" id="UP001595824">
    <property type="component" value="Unassembled WGS sequence"/>
</dbReference>
<organism evidence="3 4">
    <name type="scientific">Streptomyces andamanensis</name>
    <dbReference type="NCBI Taxonomy" id="1565035"/>
    <lineage>
        <taxon>Bacteria</taxon>
        <taxon>Bacillati</taxon>
        <taxon>Actinomycetota</taxon>
        <taxon>Actinomycetes</taxon>
        <taxon>Kitasatosporales</taxon>
        <taxon>Streptomycetaceae</taxon>
        <taxon>Streptomyces</taxon>
    </lineage>
</organism>
<dbReference type="InterPro" id="IPR017972">
    <property type="entry name" value="Cyt_P450_CS"/>
</dbReference>
<evidence type="ECO:0000256" key="1">
    <source>
        <dbReference type="ARBA" id="ARBA00010617"/>
    </source>
</evidence>
<protein>
    <submittedName>
        <fullName evidence="3">Cytochrome P450</fullName>
    </submittedName>
</protein>
<name>A0ABV8TKZ0_9ACTN</name>
<dbReference type="InterPro" id="IPR002397">
    <property type="entry name" value="Cyt_P450_B"/>
</dbReference>
<dbReference type="PRINTS" id="PR00385">
    <property type="entry name" value="P450"/>
</dbReference>
<dbReference type="EMBL" id="JBHSDP010000024">
    <property type="protein sequence ID" value="MFC4331061.1"/>
    <property type="molecule type" value="Genomic_DNA"/>
</dbReference>
<comment type="caution">
    <text evidence="3">The sequence shown here is derived from an EMBL/GenBank/DDBJ whole genome shotgun (WGS) entry which is preliminary data.</text>
</comment>
<keyword evidence="2" id="KW-0503">Monooxygenase</keyword>
<keyword evidence="2" id="KW-0349">Heme</keyword>
<keyword evidence="2" id="KW-0479">Metal-binding</keyword>
<keyword evidence="2" id="KW-0408">Iron</keyword>
<reference evidence="4" key="1">
    <citation type="journal article" date="2019" name="Int. J. Syst. Evol. Microbiol.">
        <title>The Global Catalogue of Microorganisms (GCM) 10K type strain sequencing project: providing services to taxonomists for standard genome sequencing and annotation.</title>
        <authorList>
            <consortium name="The Broad Institute Genomics Platform"/>
            <consortium name="The Broad Institute Genome Sequencing Center for Infectious Disease"/>
            <person name="Wu L."/>
            <person name="Ma J."/>
        </authorList>
    </citation>
    <scope>NUCLEOTIDE SEQUENCE [LARGE SCALE GENOMIC DNA]</scope>
    <source>
        <strain evidence="4">PCU 347</strain>
    </source>
</reference>
<dbReference type="PRINTS" id="PR00359">
    <property type="entry name" value="BP450"/>
</dbReference>
<proteinExistence type="inferred from homology"/>
<dbReference type="PANTHER" id="PTHR46696">
    <property type="entry name" value="P450, PUTATIVE (EUROFUNG)-RELATED"/>
    <property type="match status" value="1"/>
</dbReference>
<dbReference type="SUPFAM" id="SSF48264">
    <property type="entry name" value="Cytochrome P450"/>
    <property type="match status" value="1"/>
</dbReference>